<comment type="caution">
    <text evidence="4">The sequence shown here is derived from an EMBL/GenBank/DDBJ whole genome shotgun (WGS) entry which is preliminary data.</text>
</comment>
<gene>
    <name evidence="4" type="ORF">GOODEAATRI_007962</name>
</gene>
<dbReference type="Proteomes" id="UP001476798">
    <property type="component" value="Unassembled WGS sequence"/>
</dbReference>
<feature type="region of interest" description="Disordered" evidence="3">
    <location>
        <begin position="20"/>
        <end position="54"/>
    </location>
</feature>
<name>A0ABV0NIE6_9TELE</name>
<organism evidence="4 5">
    <name type="scientific">Goodea atripinnis</name>
    <dbReference type="NCBI Taxonomy" id="208336"/>
    <lineage>
        <taxon>Eukaryota</taxon>
        <taxon>Metazoa</taxon>
        <taxon>Chordata</taxon>
        <taxon>Craniata</taxon>
        <taxon>Vertebrata</taxon>
        <taxon>Euteleostomi</taxon>
        <taxon>Actinopterygii</taxon>
        <taxon>Neopterygii</taxon>
        <taxon>Teleostei</taxon>
        <taxon>Neoteleostei</taxon>
        <taxon>Acanthomorphata</taxon>
        <taxon>Ovalentaria</taxon>
        <taxon>Atherinomorphae</taxon>
        <taxon>Cyprinodontiformes</taxon>
        <taxon>Goodeidae</taxon>
        <taxon>Goodea</taxon>
    </lineage>
</organism>
<proteinExistence type="predicted"/>
<reference evidence="4 5" key="1">
    <citation type="submission" date="2021-06" db="EMBL/GenBank/DDBJ databases">
        <authorList>
            <person name="Palmer J.M."/>
        </authorList>
    </citation>
    <scope>NUCLEOTIDE SEQUENCE [LARGE SCALE GENOMIC DNA]</scope>
    <source>
        <strain evidence="4 5">GA_2019</strain>
        <tissue evidence="4">Muscle</tissue>
    </source>
</reference>
<sequence length="178" mass="20728">LVDLKAELFRKQEQFKREKLGQENAEAGLKTKFPSKKPNIWSKQNAGVSSRAAKDAEQLAEEQVNLNTARRKLEEKAKLYEQMTKGDFPEDMRRELQRQEWEREEEEAMKKPVGPIHYEDIRAQGQQPIRTLQNQKTRLGGFRSSLKTFKTGGRQPLPFCVQTILSFFPEAFSIKCRQ</sequence>
<evidence type="ECO:0000256" key="3">
    <source>
        <dbReference type="SAM" id="MobiDB-lite"/>
    </source>
</evidence>
<keyword evidence="1 2" id="KW-0175">Coiled coil</keyword>
<evidence type="ECO:0000313" key="5">
    <source>
        <dbReference type="Proteomes" id="UP001476798"/>
    </source>
</evidence>
<dbReference type="InterPro" id="IPR025066">
    <property type="entry name" value="CCDC174-like"/>
</dbReference>
<protein>
    <submittedName>
        <fullName evidence="4">Uncharacterized protein</fullName>
    </submittedName>
</protein>
<evidence type="ECO:0000313" key="4">
    <source>
        <dbReference type="EMBL" id="MEQ2171172.1"/>
    </source>
</evidence>
<dbReference type="PANTHER" id="PTHR15885:SF1">
    <property type="entry name" value="COILED-COIL DOMAIN-CONTAINING PROTEIN 174"/>
    <property type="match status" value="1"/>
</dbReference>
<evidence type="ECO:0000256" key="1">
    <source>
        <dbReference type="ARBA" id="ARBA00023054"/>
    </source>
</evidence>
<feature type="non-terminal residue" evidence="4">
    <location>
        <position position="1"/>
    </location>
</feature>
<evidence type="ECO:0000256" key="2">
    <source>
        <dbReference type="SAM" id="Coils"/>
    </source>
</evidence>
<accession>A0ABV0NIE6</accession>
<dbReference type="PANTHER" id="PTHR15885">
    <property type="entry name" value="COILED-COIL DOMAIN-CONTAINING PROTEIN 174"/>
    <property type="match status" value="1"/>
</dbReference>
<dbReference type="EMBL" id="JAHRIO010040395">
    <property type="protein sequence ID" value="MEQ2171172.1"/>
    <property type="molecule type" value="Genomic_DNA"/>
</dbReference>
<feature type="coiled-coil region" evidence="2">
    <location>
        <begin position="56"/>
        <end position="83"/>
    </location>
</feature>
<keyword evidence="5" id="KW-1185">Reference proteome</keyword>